<dbReference type="InterPro" id="IPR004175">
    <property type="entry name" value="RNA_CPDase"/>
</dbReference>
<organism evidence="3 4">
    <name type="scientific">Enorma phocaeensis</name>
    <dbReference type="NCBI Taxonomy" id="1871019"/>
    <lineage>
        <taxon>Bacteria</taxon>
        <taxon>Bacillati</taxon>
        <taxon>Actinomycetota</taxon>
        <taxon>Coriobacteriia</taxon>
        <taxon>Coriobacteriales</taxon>
        <taxon>Coriobacteriaceae</taxon>
        <taxon>Enorma</taxon>
    </lineage>
</organism>
<gene>
    <name evidence="3" type="primary">thpR</name>
    <name evidence="3" type="ORF">QUW28_04560</name>
</gene>
<feature type="short sequence motif" description="HXTX 2" evidence="2">
    <location>
        <begin position="124"/>
        <end position="127"/>
    </location>
</feature>
<proteinExistence type="inferred from homology"/>
<feature type="short sequence motif" description="HXTX 1" evidence="2">
    <location>
        <begin position="39"/>
        <end position="42"/>
    </location>
</feature>
<evidence type="ECO:0000256" key="2">
    <source>
        <dbReference type="HAMAP-Rule" id="MF_01940"/>
    </source>
</evidence>
<comment type="similarity">
    <text evidence="2">Belongs to the 2H phosphoesterase superfamily. ThpR family.</text>
</comment>
<dbReference type="PANTHER" id="PTHR35561:SF1">
    <property type="entry name" value="RNA 2',3'-CYCLIC PHOSPHODIESTERASE"/>
    <property type="match status" value="1"/>
</dbReference>
<feature type="active site" description="Proton donor" evidence="2">
    <location>
        <position position="39"/>
    </location>
</feature>
<dbReference type="Proteomes" id="UP001529421">
    <property type="component" value="Unassembled WGS sequence"/>
</dbReference>
<dbReference type="Gene3D" id="3.90.1140.10">
    <property type="entry name" value="Cyclic phosphodiesterase"/>
    <property type="match status" value="1"/>
</dbReference>
<dbReference type="EC" id="3.1.4.58" evidence="2"/>
<dbReference type="SUPFAM" id="SSF55144">
    <property type="entry name" value="LigT-like"/>
    <property type="match status" value="1"/>
</dbReference>
<dbReference type="HAMAP" id="MF_01940">
    <property type="entry name" value="RNA_CPDase"/>
    <property type="match status" value="1"/>
</dbReference>
<comment type="catalytic activity">
    <reaction evidence="2">
        <text>a 3'-end 2',3'-cyclophospho-ribonucleotide-RNA + H2O = a 3'-end 2'-phospho-ribonucleotide-RNA + H(+)</text>
        <dbReference type="Rhea" id="RHEA:11828"/>
        <dbReference type="Rhea" id="RHEA-COMP:10464"/>
        <dbReference type="Rhea" id="RHEA-COMP:17353"/>
        <dbReference type="ChEBI" id="CHEBI:15377"/>
        <dbReference type="ChEBI" id="CHEBI:15378"/>
        <dbReference type="ChEBI" id="CHEBI:83064"/>
        <dbReference type="ChEBI" id="CHEBI:173113"/>
        <dbReference type="EC" id="3.1.4.58"/>
    </reaction>
</comment>
<evidence type="ECO:0000256" key="1">
    <source>
        <dbReference type="ARBA" id="ARBA00022801"/>
    </source>
</evidence>
<keyword evidence="1 2" id="KW-0378">Hydrolase</keyword>
<dbReference type="RefSeq" id="WP_289544887.1">
    <property type="nucleotide sequence ID" value="NZ_JAUDDZ010000004.1"/>
</dbReference>
<reference evidence="3 4" key="2">
    <citation type="submission" date="2023-06" db="EMBL/GenBank/DDBJ databases">
        <authorList>
            <person name="Zeman M."/>
            <person name="Kubasova T."/>
            <person name="Jahodarova E."/>
            <person name="Nykrynova M."/>
            <person name="Rychlik I."/>
        </authorList>
    </citation>
    <scope>NUCLEOTIDE SEQUENCE [LARGE SCALE GENOMIC DNA]</scope>
    <source>
        <strain evidence="3 4">154_Feed</strain>
    </source>
</reference>
<comment type="caution">
    <text evidence="3">The sequence shown here is derived from an EMBL/GenBank/DDBJ whole genome shotgun (WGS) entry which is preliminary data.</text>
</comment>
<sequence>MRAFIALELPQDFEADVAVLARQLQAQVRGRFMRRDTYHVTLAFLGEIDEAAARQVVDAMDLACGGAPAIQLVPDGLGTFGRPHDATLWLGLRLTPELDALASAVRDQLDVAGVGYDQKAFRPHITLARRAALPRRPLDGLMFPAPATACRVTLFKSVLSQEGATYKALYRAALGG</sequence>
<comment type="function">
    <text evidence="2">Hydrolyzes RNA 2',3'-cyclic phosphodiester to an RNA 2'-phosphomonoester.</text>
</comment>
<keyword evidence="4" id="KW-1185">Reference proteome</keyword>
<evidence type="ECO:0000313" key="4">
    <source>
        <dbReference type="Proteomes" id="UP001529421"/>
    </source>
</evidence>
<accession>A0ABT7VAA8</accession>
<dbReference type="NCBIfam" id="TIGR02258">
    <property type="entry name" value="2_5_ligase"/>
    <property type="match status" value="1"/>
</dbReference>
<feature type="active site" description="Proton acceptor" evidence="2">
    <location>
        <position position="124"/>
    </location>
</feature>
<dbReference type="EMBL" id="JAUDDZ010000004">
    <property type="protein sequence ID" value="MDM8274772.1"/>
    <property type="molecule type" value="Genomic_DNA"/>
</dbReference>
<protein>
    <recommendedName>
        <fullName evidence="2">RNA 2',3'-cyclic phosphodiesterase</fullName>
        <shortName evidence="2">RNA 2',3'-CPDase</shortName>
        <ecNumber evidence="2">3.1.4.58</ecNumber>
    </recommendedName>
</protein>
<dbReference type="InterPro" id="IPR009097">
    <property type="entry name" value="Cyclic_Pdiesterase"/>
</dbReference>
<dbReference type="Pfam" id="PF13563">
    <property type="entry name" value="2_5_RNA_ligase2"/>
    <property type="match status" value="1"/>
</dbReference>
<evidence type="ECO:0000313" key="3">
    <source>
        <dbReference type="EMBL" id="MDM8274772.1"/>
    </source>
</evidence>
<reference evidence="4" key="1">
    <citation type="submission" date="2023-06" db="EMBL/GenBank/DDBJ databases">
        <title>Identification and characterization of horizontal gene transfer across gut microbiota members of farm animals based on homology search.</title>
        <authorList>
            <person name="Zeman M."/>
            <person name="Kubasova T."/>
            <person name="Jahodarova E."/>
            <person name="Nykrynova M."/>
            <person name="Rychlik I."/>
        </authorList>
    </citation>
    <scope>NUCLEOTIDE SEQUENCE [LARGE SCALE GENOMIC DNA]</scope>
    <source>
        <strain evidence="4">154_Feed</strain>
    </source>
</reference>
<name>A0ABT7VAA8_9ACTN</name>
<dbReference type="PANTHER" id="PTHR35561">
    <property type="entry name" value="RNA 2',3'-CYCLIC PHOSPHODIESTERASE"/>
    <property type="match status" value="1"/>
</dbReference>